<organism evidence="1 2">
    <name type="scientific">Streptomyces clavifer</name>
    <dbReference type="NCBI Taxonomy" id="68188"/>
    <lineage>
        <taxon>Bacteria</taxon>
        <taxon>Bacillati</taxon>
        <taxon>Actinomycetota</taxon>
        <taxon>Actinomycetes</taxon>
        <taxon>Kitasatosporales</taxon>
        <taxon>Streptomycetaceae</taxon>
        <taxon>Streptomyces</taxon>
    </lineage>
</organism>
<accession>A0ABS4VHU4</accession>
<evidence type="ECO:0000313" key="2">
    <source>
        <dbReference type="Proteomes" id="UP001519311"/>
    </source>
</evidence>
<dbReference type="RefSeq" id="WP_209471396.1">
    <property type="nucleotide sequence ID" value="NZ_BMWJ01000026.1"/>
</dbReference>
<dbReference type="EMBL" id="JAGINS010000002">
    <property type="protein sequence ID" value="MBP2363356.1"/>
    <property type="molecule type" value="Genomic_DNA"/>
</dbReference>
<gene>
    <name evidence="1" type="ORF">JOF59_005848</name>
</gene>
<proteinExistence type="predicted"/>
<name>A0ABS4VHU4_9ACTN</name>
<sequence length="230" mass="26095">MARLPRTTVPPRYSTALPLLAGHGHRVVDTRSGYTLTERPDADAARLAAEEFNTSPRAAVNAVRALDEAQSGPAAHVLRSLRRYGYQWALEQREAVTLHSYHELAGLIEAGHLAMVWSIQGRPFYVTPERFRDLPTVFLEEDTGNEFPSVPESELDRRRARLEAMPSKERYSPCELHGINTGKCAICRPVEEWQCDWGTCWANAVTRIEGRQMCERCAPSMDSRLYLRER</sequence>
<dbReference type="Proteomes" id="UP001519311">
    <property type="component" value="Unassembled WGS sequence"/>
</dbReference>
<reference evidence="1 2" key="1">
    <citation type="submission" date="2021-03" db="EMBL/GenBank/DDBJ databases">
        <title>Sequencing the genomes of 1000 actinobacteria strains.</title>
        <authorList>
            <person name="Klenk H.-P."/>
        </authorList>
    </citation>
    <scope>NUCLEOTIDE SEQUENCE [LARGE SCALE GENOMIC DNA]</scope>
    <source>
        <strain evidence="1 2">DSM 40843</strain>
    </source>
</reference>
<evidence type="ECO:0000313" key="1">
    <source>
        <dbReference type="EMBL" id="MBP2363356.1"/>
    </source>
</evidence>
<comment type="caution">
    <text evidence="1">The sequence shown here is derived from an EMBL/GenBank/DDBJ whole genome shotgun (WGS) entry which is preliminary data.</text>
</comment>
<keyword evidence="2" id="KW-1185">Reference proteome</keyword>
<protein>
    <submittedName>
        <fullName evidence="1">Uncharacterized protein</fullName>
    </submittedName>
</protein>